<dbReference type="PANTHER" id="PTHR43245:SF55">
    <property type="entry name" value="NAD(P)-BINDING DOMAIN-CONTAINING PROTEIN"/>
    <property type="match status" value="1"/>
</dbReference>
<feature type="domain" description="NAD-dependent epimerase/dehydratase" evidence="1">
    <location>
        <begin position="3"/>
        <end position="192"/>
    </location>
</feature>
<dbReference type="NCBIfam" id="NF047837">
    <property type="entry name" value="UDPAcbARedWbcJ"/>
    <property type="match status" value="1"/>
</dbReference>
<dbReference type="PANTHER" id="PTHR43245">
    <property type="entry name" value="BIFUNCTIONAL POLYMYXIN RESISTANCE PROTEIN ARNA"/>
    <property type="match status" value="1"/>
</dbReference>
<gene>
    <name evidence="3" type="ORF">CKY39_06060</name>
</gene>
<dbReference type="Proteomes" id="UP000217154">
    <property type="component" value="Chromosome"/>
</dbReference>
<dbReference type="InterPro" id="IPR014710">
    <property type="entry name" value="RmlC-like_jellyroll"/>
</dbReference>
<dbReference type="AlphaFoldDB" id="A0A250DTB6"/>
<dbReference type="CDD" id="cd05261">
    <property type="entry name" value="CAPF_like_SDR_e"/>
    <property type="match status" value="1"/>
</dbReference>
<dbReference type="InterPro" id="IPR036291">
    <property type="entry name" value="NAD(P)-bd_dom_sf"/>
</dbReference>
<evidence type="ECO:0000259" key="2">
    <source>
        <dbReference type="Pfam" id="PF14667"/>
    </source>
</evidence>
<dbReference type="InterPro" id="IPR001509">
    <property type="entry name" value="Epimerase_deHydtase"/>
</dbReference>
<dbReference type="KEGG" id="vbo:CKY39_06060"/>
<proteinExistence type="predicted"/>
<accession>A0A250DTB6</accession>
<dbReference type="InterPro" id="IPR050177">
    <property type="entry name" value="Lipid_A_modif_metabolic_enz"/>
</dbReference>
<dbReference type="Pfam" id="PF14667">
    <property type="entry name" value="Polysacc_synt_C"/>
    <property type="match status" value="1"/>
</dbReference>
<dbReference type="Gene3D" id="3.40.50.720">
    <property type="entry name" value="NAD(P)-binding Rossmann-like Domain"/>
    <property type="match status" value="1"/>
</dbReference>
<dbReference type="InterPro" id="IPR029303">
    <property type="entry name" value="CapF_C"/>
</dbReference>
<dbReference type="InterPro" id="IPR011051">
    <property type="entry name" value="RmlC_Cupin_sf"/>
</dbReference>
<feature type="domain" description="Capsular polysaccharide assembling protein CapF C-terminal" evidence="2">
    <location>
        <begin position="261"/>
        <end position="371"/>
    </location>
</feature>
<name>A0A250DTB6_9BURK</name>
<dbReference type="Gene3D" id="2.60.120.10">
    <property type="entry name" value="Jelly Rolls"/>
    <property type="match status" value="1"/>
</dbReference>
<dbReference type="EMBL" id="CP023284">
    <property type="protein sequence ID" value="ATA57616.1"/>
    <property type="molecule type" value="Genomic_DNA"/>
</dbReference>
<organism evidence="3 4">
    <name type="scientific">Variovorax boronicumulans</name>
    <dbReference type="NCBI Taxonomy" id="436515"/>
    <lineage>
        <taxon>Bacteria</taxon>
        <taxon>Pseudomonadati</taxon>
        <taxon>Pseudomonadota</taxon>
        <taxon>Betaproteobacteria</taxon>
        <taxon>Burkholderiales</taxon>
        <taxon>Comamonadaceae</taxon>
        <taxon>Variovorax</taxon>
    </lineage>
</organism>
<protein>
    <submittedName>
        <fullName evidence="3">Capsular biosynthesis protein</fullName>
    </submittedName>
</protein>
<evidence type="ECO:0000313" key="3">
    <source>
        <dbReference type="EMBL" id="ATA57616.1"/>
    </source>
</evidence>
<sequence length="375" mass="41449">MKVLITGARGFLGKNLLLHLAERKDVQVVCFTRDDDVEHLPTLLQDVDFVFHLAGVNRPQDPREFATGNAELTQNLCSAVGAVAEATGKKVPIVYTSSTQAARDNPYGHSKREAEEALHGVARGHGVPVHVFRLPNVFGKWCRPNYNSAVASFCHNIARDLPIQVNDPAAPVTLVYVDDVIERFVQLMDGADATVDTDGFATVTPQYTATVGELARQIQSFKDSRNTLMIDHVGTGLVRALYSTYVSYLPPESFAYTVPQHGDARGVFVEMLKTPDAGQFSFFTAHPGITRGGHYHHSKTEKFLVIKGQARFKFRHMQTGETHELVTAGDKSEIVETVPGWTHDITNIGTEEMVVMLWANEVFDRARPDTFACPL</sequence>
<dbReference type="Pfam" id="PF01370">
    <property type="entry name" value="Epimerase"/>
    <property type="match status" value="1"/>
</dbReference>
<dbReference type="RefSeq" id="WP_095747455.1">
    <property type="nucleotide sequence ID" value="NZ_CP023284.1"/>
</dbReference>
<evidence type="ECO:0000313" key="4">
    <source>
        <dbReference type="Proteomes" id="UP000217154"/>
    </source>
</evidence>
<dbReference type="SUPFAM" id="SSF51182">
    <property type="entry name" value="RmlC-like cupins"/>
    <property type="match status" value="1"/>
</dbReference>
<dbReference type="SUPFAM" id="SSF51735">
    <property type="entry name" value="NAD(P)-binding Rossmann-fold domains"/>
    <property type="match status" value="1"/>
</dbReference>
<reference evidence="3 4" key="1">
    <citation type="submission" date="2017-09" db="EMBL/GenBank/DDBJ databases">
        <title>The diverse metabolic capabilities of V. boronicumulans make it an excellent choice for continued studies on novel biodegradation.</title>
        <authorList>
            <person name="Sun S."/>
        </authorList>
    </citation>
    <scope>NUCLEOTIDE SEQUENCE [LARGE SCALE GENOMIC DNA]</scope>
    <source>
        <strain evidence="3 4">J1</strain>
    </source>
</reference>
<evidence type="ECO:0000259" key="1">
    <source>
        <dbReference type="Pfam" id="PF01370"/>
    </source>
</evidence>
<dbReference type="CDD" id="cd07007">
    <property type="entry name" value="cupin_CapF-like_C"/>
    <property type="match status" value="1"/>
</dbReference>